<feature type="binding site" evidence="11">
    <location>
        <position position="571"/>
    </location>
    <ligand>
        <name>Zn(2+)</name>
        <dbReference type="ChEBI" id="CHEBI:29105"/>
    </ligand>
</feature>
<dbReference type="InterPro" id="IPR002318">
    <property type="entry name" value="Ala-tRNA-lgiase_IIc"/>
</dbReference>
<dbReference type="SUPFAM" id="SSF55681">
    <property type="entry name" value="Class II aaRS and biotin synthetases"/>
    <property type="match status" value="1"/>
</dbReference>
<keyword evidence="7 11" id="KW-0648">Protein biosynthesis</keyword>
<dbReference type="NCBIfam" id="TIGR00344">
    <property type="entry name" value="alaS"/>
    <property type="match status" value="1"/>
</dbReference>
<dbReference type="InterPro" id="IPR018165">
    <property type="entry name" value="Ala-tRNA-synth_IIc_core"/>
</dbReference>
<evidence type="ECO:0000256" key="1">
    <source>
        <dbReference type="ARBA" id="ARBA00008226"/>
    </source>
</evidence>
<feature type="domain" description="Alanyl-transfer RNA synthetases family profile" evidence="12">
    <location>
        <begin position="1"/>
        <end position="717"/>
    </location>
</feature>
<gene>
    <name evidence="11 13" type="primary">alaS</name>
    <name evidence="13" type="ORF">QSV35_10520</name>
</gene>
<dbReference type="PANTHER" id="PTHR11777">
    <property type="entry name" value="ALANYL-TRNA SYNTHETASE"/>
    <property type="match status" value="1"/>
</dbReference>
<dbReference type="EC" id="6.1.1.7" evidence="11"/>
<dbReference type="CDD" id="cd00673">
    <property type="entry name" value="AlaRS_core"/>
    <property type="match status" value="1"/>
</dbReference>
<evidence type="ECO:0000256" key="7">
    <source>
        <dbReference type="ARBA" id="ARBA00022917"/>
    </source>
</evidence>
<comment type="catalytic activity">
    <reaction evidence="10 11">
        <text>tRNA(Ala) + L-alanine + ATP = L-alanyl-tRNA(Ala) + AMP + diphosphate</text>
        <dbReference type="Rhea" id="RHEA:12540"/>
        <dbReference type="Rhea" id="RHEA-COMP:9657"/>
        <dbReference type="Rhea" id="RHEA-COMP:9923"/>
        <dbReference type="ChEBI" id="CHEBI:30616"/>
        <dbReference type="ChEBI" id="CHEBI:33019"/>
        <dbReference type="ChEBI" id="CHEBI:57972"/>
        <dbReference type="ChEBI" id="CHEBI:78442"/>
        <dbReference type="ChEBI" id="CHEBI:78497"/>
        <dbReference type="ChEBI" id="CHEBI:456215"/>
        <dbReference type="EC" id="6.1.1.7"/>
    </reaction>
</comment>
<comment type="similarity">
    <text evidence="1 11">Belongs to the class-II aminoacyl-tRNA synthetase family.</text>
</comment>
<keyword evidence="5 11" id="KW-0067">ATP-binding</keyword>
<name>A0ABT7MZ81_9MICO</name>
<dbReference type="InterPro" id="IPR018163">
    <property type="entry name" value="Thr/Ala-tRNA-synth_IIc_edit"/>
</dbReference>
<keyword evidence="8 11" id="KW-0030">Aminoacyl-tRNA synthetase</keyword>
<keyword evidence="14" id="KW-1185">Reference proteome</keyword>
<dbReference type="InterPro" id="IPR023033">
    <property type="entry name" value="Ala_tRNA_ligase_euk/bac"/>
</dbReference>
<evidence type="ECO:0000256" key="4">
    <source>
        <dbReference type="ARBA" id="ARBA00022741"/>
    </source>
</evidence>
<evidence type="ECO:0000256" key="5">
    <source>
        <dbReference type="ARBA" id="ARBA00022840"/>
    </source>
</evidence>
<evidence type="ECO:0000256" key="11">
    <source>
        <dbReference type="HAMAP-Rule" id="MF_00036"/>
    </source>
</evidence>
<keyword evidence="3 11" id="KW-0436">Ligase</keyword>
<dbReference type="InterPro" id="IPR018162">
    <property type="entry name" value="Ala-tRNA-ligase_IIc_anticod-bd"/>
</dbReference>
<dbReference type="GO" id="GO:0004813">
    <property type="term" value="F:alanine-tRNA ligase activity"/>
    <property type="evidence" value="ECO:0007669"/>
    <property type="project" value="UniProtKB-EC"/>
</dbReference>
<dbReference type="Gene3D" id="2.40.30.130">
    <property type="match status" value="1"/>
</dbReference>
<keyword evidence="6 11" id="KW-0694">RNA-binding</keyword>
<dbReference type="RefSeq" id="WP_286288694.1">
    <property type="nucleotide sequence ID" value="NZ_JASXSZ010000003.1"/>
</dbReference>
<comment type="domain">
    <text evidence="11">Consists of three domains; the N-terminal catalytic domain, the editing domain and the C-terminal C-Ala domain. The editing domain removes incorrectly charged amino acids, while the C-Ala domain, along with tRNA(Ala), serves as a bridge to cooperatively bring together the editing and aminoacylation centers thus stimulating deacylation of misacylated tRNAs.</text>
</comment>
<keyword evidence="2 11" id="KW-0820">tRNA-binding</keyword>
<dbReference type="InterPro" id="IPR018164">
    <property type="entry name" value="Ala-tRNA-synth_IIc_N"/>
</dbReference>
<dbReference type="Gene3D" id="6.10.250.550">
    <property type="match status" value="1"/>
</dbReference>
<evidence type="ECO:0000313" key="13">
    <source>
        <dbReference type="EMBL" id="MDL9979763.1"/>
    </source>
</evidence>
<dbReference type="InterPro" id="IPR050058">
    <property type="entry name" value="Ala-tRNA_ligase"/>
</dbReference>
<dbReference type="InterPro" id="IPR045864">
    <property type="entry name" value="aa-tRNA-synth_II/BPL/LPL"/>
</dbReference>
<feature type="binding site" evidence="11">
    <location>
        <position position="674"/>
    </location>
    <ligand>
        <name>Zn(2+)</name>
        <dbReference type="ChEBI" id="CHEBI:29105"/>
    </ligand>
</feature>
<dbReference type="Gene3D" id="3.30.54.20">
    <property type="match status" value="1"/>
</dbReference>
<evidence type="ECO:0000259" key="12">
    <source>
        <dbReference type="PROSITE" id="PS50860"/>
    </source>
</evidence>
<sequence length="888" mass="95067">MKTAEIAKRYLDYFEKNDHTIVPSASLVSDDPSILFTIAGMVPFIPYLTGVVPAPYARAADVQKCIRTNDIEEVGKTARHGTFFQMLGNWSFGDYFKEGAIGYAWELLTSPEADGGLAFDERDLWVTVYEDDDEAAALWQKVAGLPPERIQRMGKDDNYWSTGQPGPAGPCSEIYFDRGPKYGRDGGPAVDDNRFTEIWNLVFMQDLIADVKSKTDFTIVGELPQKNIDTGMGLERVAFIKQGVENMYEIDQVRPVLDRAVELTGRRYGAEHEDDVRYRVIADHVRSSLMLLSDGVTPSNEGRGYILRRLMRRSIRAMRLLGYEGASFPELFTASRDAMSSAYPVVVDDWARISQYAYAEEETFLRTLASGSTILDLAIGQTKDAGAAALAGKEAFLLHDTYGFPIDLTLEVAEEAGLSVDRAAFDQLMLEQKTRAKADAKSRKRAIADLSVYRDFRAQGETVFTGYSDLETESSVLGLLVDGLPVPRATQGQIAEVILAETALYAESGGQVADKGVIVGPGYELEVLDVQKPVPGLVSHTVEVTSGEVGVGQAATSVVDAANRRAARQAHSATHLVHAALRDTLGKTATQAGSLNRAGYLRFDFAWGQSLSADTKTEIEEIANNAVHDNLEVTTRVLSLTEAKELGAMALFGEKYGDTVRMVDIGGPWSRELCAGTHVSTSAEIGIISLVGESSVGASNRRVEALVGQDAFRDLAAERAIVSQLTSTLKTPRDSLPARIAELTASLKAAEKKIAAFEAKALGERVPALVESATSAGAFRVVAQSVGRAASADDLRDLVLQVRERLGSEAAVVALGAEVGDRPVVIVATTEAARDRGAKAGVLAKTAAGLLGGGGGGRDDVAQGGGTDVSALPGALDAVVRGVEATGA</sequence>
<keyword evidence="11" id="KW-0963">Cytoplasm</keyword>
<evidence type="ECO:0000313" key="14">
    <source>
        <dbReference type="Proteomes" id="UP001235064"/>
    </source>
</evidence>
<keyword evidence="11" id="KW-0862">Zinc</keyword>
<feature type="binding site" evidence="11">
    <location>
        <position position="678"/>
    </location>
    <ligand>
        <name>Zn(2+)</name>
        <dbReference type="ChEBI" id="CHEBI:29105"/>
    </ligand>
</feature>
<accession>A0ABT7MZ81</accession>
<comment type="function">
    <text evidence="9 11">Catalyzes the attachment of alanine to tRNA(Ala) in a two-step reaction: alanine is first activated by ATP to form Ala-AMP and then transferred to the acceptor end of tRNA(Ala). Also edits incorrectly charged Ser-tRNA(Ala) and Gly-tRNA(Ala) via its editing domain.</text>
</comment>
<dbReference type="HAMAP" id="MF_00036_B">
    <property type="entry name" value="Ala_tRNA_synth_B"/>
    <property type="match status" value="1"/>
</dbReference>
<evidence type="ECO:0000256" key="3">
    <source>
        <dbReference type="ARBA" id="ARBA00022598"/>
    </source>
</evidence>
<feature type="binding site" evidence="11">
    <location>
        <position position="575"/>
    </location>
    <ligand>
        <name>Zn(2+)</name>
        <dbReference type="ChEBI" id="CHEBI:29105"/>
    </ligand>
</feature>
<dbReference type="Gene3D" id="3.10.310.40">
    <property type="match status" value="1"/>
</dbReference>
<dbReference type="SMART" id="SM00863">
    <property type="entry name" value="tRNA_SAD"/>
    <property type="match status" value="1"/>
</dbReference>
<dbReference type="Pfam" id="PF01411">
    <property type="entry name" value="tRNA-synt_2c"/>
    <property type="match status" value="1"/>
</dbReference>
<evidence type="ECO:0000256" key="6">
    <source>
        <dbReference type="ARBA" id="ARBA00022884"/>
    </source>
</evidence>
<comment type="caution">
    <text evidence="13">The sequence shown here is derived from an EMBL/GenBank/DDBJ whole genome shotgun (WGS) entry which is preliminary data.</text>
</comment>
<dbReference type="EMBL" id="JASXSZ010000003">
    <property type="protein sequence ID" value="MDL9979763.1"/>
    <property type="molecule type" value="Genomic_DNA"/>
</dbReference>
<reference evidence="13 14" key="1">
    <citation type="submission" date="2023-06" db="EMBL/GenBank/DDBJ databases">
        <title>Microbacterium sp. nov., isolated from a waste landfill.</title>
        <authorList>
            <person name="Wen W."/>
        </authorList>
    </citation>
    <scope>NUCLEOTIDE SEQUENCE [LARGE SCALE GENOMIC DNA]</scope>
    <source>
        <strain evidence="13 14">ASV49</strain>
    </source>
</reference>
<dbReference type="Pfam" id="PF02272">
    <property type="entry name" value="DHHA1"/>
    <property type="match status" value="1"/>
</dbReference>
<evidence type="ECO:0000256" key="2">
    <source>
        <dbReference type="ARBA" id="ARBA00022555"/>
    </source>
</evidence>
<comment type="subcellular location">
    <subcellularLocation>
        <location evidence="11">Cytoplasm</location>
    </subcellularLocation>
</comment>
<dbReference type="Pfam" id="PF07973">
    <property type="entry name" value="tRNA_SAD"/>
    <property type="match status" value="1"/>
</dbReference>
<dbReference type="Gene3D" id="3.30.980.10">
    <property type="entry name" value="Threonyl-trna Synthetase, Chain A, domain 2"/>
    <property type="match status" value="1"/>
</dbReference>
<dbReference type="Proteomes" id="UP001235064">
    <property type="component" value="Unassembled WGS sequence"/>
</dbReference>
<dbReference type="SUPFAM" id="SSF55186">
    <property type="entry name" value="ThrRS/AlaRS common domain"/>
    <property type="match status" value="1"/>
</dbReference>
<dbReference type="SUPFAM" id="SSF50447">
    <property type="entry name" value="Translation proteins"/>
    <property type="match status" value="1"/>
</dbReference>
<evidence type="ECO:0000256" key="10">
    <source>
        <dbReference type="ARBA" id="ARBA00048300"/>
    </source>
</evidence>
<evidence type="ECO:0000256" key="8">
    <source>
        <dbReference type="ARBA" id="ARBA00023146"/>
    </source>
</evidence>
<dbReference type="SUPFAM" id="SSF101353">
    <property type="entry name" value="Putative anticodon-binding domain of alanyl-tRNA synthetase (AlaRS)"/>
    <property type="match status" value="1"/>
</dbReference>
<dbReference type="Gene3D" id="3.30.930.10">
    <property type="entry name" value="Bira Bifunctional Protein, Domain 2"/>
    <property type="match status" value="1"/>
</dbReference>
<comment type="cofactor">
    <cofactor evidence="11">
        <name>Zn(2+)</name>
        <dbReference type="ChEBI" id="CHEBI:29105"/>
    </cofactor>
    <text evidence="11">Binds 1 zinc ion per subunit.</text>
</comment>
<dbReference type="PROSITE" id="PS50860">
    <property type="entry name" value="AA_TRNA_LIGASE_II_ALA"/>
    <property type="match status" value="1"/>
</dbReference>
<dbReference type="InterPro" id="IPR009000">
    <property type="entry name" value="Transl_B-barrel_sf"/>
</dbReference>
<dbReference type="InterPro" id="IPR003156">
    <property type="entry name" value="DHHA1_dom"/>
</dbReference>
<keyword evidence="4 11" id="KW-0547">Nucleotide-binding</keyword>
<dbReference type="PANTHER" id="PTHR11777:SF9">
    <property type="entry name" value="ALANINE--TRNA LIGASE, CYTOPLASMIC"/>
    <property type="match status" value="1"/>
</dbReference>
<protein>
    <recommendedName>
        <fullName evidence="11">Alanine--tRNA ligase</fullName>
        <ecNumber evidence="11">6.1.1.7</ecNumber>
    </recommendedName>
    <alternativeName>
        <fullName evidence="11">Alanyl-tRNA synthetase</fullName>
        <shortName evidence="11">AlaRS</shortName>
    </alternativeName>
</protein>
<dbReference type="InterPro" id="IPR012947">
    <property type="entry name" value="tRNA_SAD"/>
</dbReference>
<keyword evidence="11" id="KW-0479">Metal-binding</keyword>
<dbReference type="PRINTS" id="PR00980">
    <property type="entry name" value="TRNASYNTHALA"/>
</dbReference>
<organism evidence="13 14">
    <name type="scientific">Microbacterium candidum</name>
    <dbReference type="NCBI Taxonomy" id="3041922"/>
    <lineage>
        <taxon>Bacteria</taxon>
        <taxon>Bacillati</taxon>
        <taxon>Actinomycetota</taxon>
        <taxon>Actinomycetes</taxon>
        <taxon>Micrococcales</taxon>
        <taxon>Microbacteriaceae</taxon>
        <taxon>Microbacterium</taxon>
    </lineage>
</organism>
<evidence type="ECO:0000256" key="9">
    <source>
        <dbReference type="ARBA" id="ARBA00024779"/>
    </source>
</evidence>
<proteinExistence type="inferred from homology"/>